<proteinExistence type="predicted"/>
<evidence type="ECO:0000313" key="2">
    <source>
        <dbReference type="Proteomes" id="UP001501510"/>
    </source>
</evidence>
<accession>A0ABP3UYD6</accession>
<dbReference type="EMBL" id="BAAACG010000013">
    <property type="protein sequence ID" value="GAA0744030.1"/>
    <property type="molecule type" value="Genomic_DNA"/>
</dbReference>
<gene>
    <name evidence="1" type="ORF">GCM10008906_28420</name>
</gene>
<organism evidence="1 2">
    <name type="scientific">Clostridium oceanicum</name>
    <dbReference type="NCBI Taxonomy" id="1543"/>
    <lineage>
        <taxon>Bacteria</taxon>
        <taxon>Bacillati</taxon>
        <taxon>Bacillota</taxon>
        <taxon>Clostridia</taxon>
        <taxon>Eubacteriales</taxon>
        <taxon>Clostridiaceae</taxon>
        <taxon>Clostridium</taxon>
    </lineage>
</organism>
<dbReference type="Proteomes" id="UP001501510">
    <property type="component" value="Unassembled WGS sequence"/>
</dbReference>
<dbReference type="RefSeq" id="WP_343762519.1">
    <property type="nucleotide sequence ID" value="NZ_BAAACG010000013.1"/>
</dbReference>
<comment type="caution">
    <text evidence="1">The sequence shown here is derived from an EMBL/GenBank/DDBJ whole genome shotgun (WGS) entry which is preliminary data.</text>
</comment>
<protein>
    <submittedName>
        <fullName evidence="1">Uncharacterized protein</fullName>
    </submittedName>
</protein>
<keyword evidence="2" id="KW-1185">Reference proteome</keyword>
<name>A0ABP3UYD6_9CLOT</name>
<sequence length="58" mass="6449">MIGKILDTNSNYILVKFNNGMITNIDKNSIPSNCKIGDKINISPCSTKESEKDSIQFL</sequence>
<reference evidence="2" key="1">
    <citation type="journal article" date="2019" name="Int. J. Syst. Evol. Microbiol.">
        <title>The Global Catalogue of Microorganisms (GCM) 10K type strain sequencing project: providing services to taxonomists for standard genome sequencing and annotation.</title>
        <authorList>
            <consortium name="The Broad Institute Genomics Platform"/>
            <consortium name="The Broad Institute Genome Sequencing Center for Infectious Disease"/>
            <person name="Wu L."/>
            <person name="Ma J."/>
        </authorList>
    </citation>
    <scope>NUCLEOTIDE SEQUENCE [LARGE SCALE GENOMIC DNA]</scope>
    <source>
        <strain evidence="2">JCM 1407</strain>
    </source>
</reference>
<evidence type="ECO:0000313" key="1">
    <source>
        <dbReference type="EMBL" id="GAA0744030.1"/>
    </source>
</evidence>